<feature type="domain" description="Up-regulated during septation protein 1" evidence="3">
    <location>
        <begin position="561"/>
        <end position="706"/>
    </location>
</feature>
<feature type="region of interest" description="Disordered" evidence="2">
    <location>
        <begin position="96"/>
        <end position="546"/>
    </location>
</feature>
<dbReference type="OrthoDB" id="5569911at2759"/>
<feature type="region of interest" description="Disordered" evidence="2">
    <location>
        <begin position="619"/>
        <end position="649"/>
    </location>
</feature>
<keyword evidence="1" id="KW-0175">Coiled coil</keyword>
<feature type="compositionally biased region" description="Polar residues" evidence="2">
    <location>
        <begin position="307"/>
        <end position="316"/>
    </location>
</feature>
<feature type="coiled-coil region" evidence="1">
    <location>
        <begin position="899"/>
        <end position="975"/>
    </location>
</feature>
<accession>A0A261XXW9</accession>
<feature type="compositionally biased region" description="Low complexity" evidence="2">
    <location>
        <begin position="410"/>
        <end position="424"/>
    </location>
</feature>
<dbReference type="Proteomes" id="UP000242875">
    <property type="component" value="Unassembled WGS sequence"/>
</dbReference>
<organism evidence="4 5">
    <name type="scientific">Bifiguratus adelaidae</name>
    <dbReference type="NCBI Taxonomy" id="1938954"/>
    <lineage>
        <taxon>Eukaryota</taxon>
        <taxon>Fungi</taxon>
        <taxon>Fungi incertae sedis</taxon>
        <taxon>Mucoromycota</taxon>
        <taxon>Mucoromycotina</taxon>
        <taxon>Endogonomycetes</taxon>
        <taxon>Endogonales</taxon>
        <taxon>Endogonales incertae sedis</taxon>
        <taxon>Bifiguratus</taxon>
    </lineage>
</organism>
<feature type="compositionally biased region" description="Polar residues" evidence="2">
    <location>
        <begin position="106"/>
        <end position="123"/>
    </location>
</feature>
<dbReference type="Pfam" id="PF15456">
    <property type="entry name" value="Uds1"/>
    <property type="match status" value="1"/>
</dbReference>
<feature type="compositionally biased region" description="Polar residues" evidence="2">
    <location>
        <begin position="469"/>
        <end position="509"/>
    </location>
</feature>
<proteinExistence type="predicted"/>
<gene>
    <name evidence="4" type="ORF">BZG36_03314</name>
</gene>
<comment type="caution">
    <text evidence="4">The sequence shown here is derived from an EMBL/GenBank/DDBJ whole genome shotgun (WGS) entry which is preliminary data.</text>
</comment>
<feature type="coiled-coil region" evidence="1">
    <location>
        <begin position="582"/>
        <end position="609"/>
    </location>
</feature>
<feature type="compositionally biased region" description="Polar residues" evidence="2">
    <location>
        <begin position="245"/>
        <end position="254"/>
    </location>
</feature>
<feature type="compositionally biased region" description="Polar residues" evidence="2">
    <location>
        <begin position="640"/>
        <end position="649"/>
    </location>
</feature>
<evidence type="ECO:0000313" key="4">
    <source>
        <dbReference type="EMBL" id="OZJ03192.1"/>
    </source>
</evidence>
<dbReference type="AlphaFoldDB" id="A0A261XXW9"/>
<feature type="compositionally biased region" description="Low complexity" evidence="2">
    <location>
        <begin position="375"/>
        <end position="386"/>
    </location>
</feature>
<dbReference type="InterPro" id="IPR029191">
    <property type="entry name" value="Uds1"/>
</dbReference>
<name>A0A261XXW9_9FUNG</name>
<feature type="compositionally biased region" description="Polar residues" evidence="2">
    <location>
        <begin position="438"/>
        <end position="450"/>
    </location>
</feature>
<feature type="region of interest" description="Disordered" evidence="2">
    <location>
        <begin position="733"/>
        <end position="752"/>
    </location>
</feature>
<evidence type="ECO:0000313" key="5">
    <source>
        <dbReference type="Proteomes" id="UP000242875"/>
    </source>
</evidence>
<feature type="compositionally biased region" description="Polar residues" evidence="2">
    <location>
        <begin position="161"/>
        <end position="175"/>
    </location>
</feature>
<reference evidence="4 5" key="1">
    <citation type="journal article" date="2017" name="Mycologia">
        <title>Bifiguratus adelaidae, gen. et sp. nov., a new member of Mucoromycotina in endophytic and soil-dwelling habitats.</title>
        <authorList>
            <person name="Torres-Cruz T.J."/>
            <person name="Billingsley Tobias T.L."/>
            <person name="Almatruk M."/>
            <person name="Hesse C."/>
            <person name="Kuske C.R."/>
            <person name="Desiro A."/>
            <person name="Benucci G.M."/>
            <person name="Bonito G."/>
            <person name="Stajich J.E."/>
            <person name="Dunlap C."/>
            <person name="Arnold A.E."/>
            <person name="Porras-Alfaro A."/>
        </authorList>
    </citation>
    <scope>NUCLEOTIDE SEQUENCE [LARGE SCALE GENOMIC DNA]</scope>
    <source>
        <strain evidence="4 5">AZ0501</strain>
    </source>
</reference>
<feature type="region of interest" description="Disordered" evidence="2">
    <location>
        <begin position="1"/>
        <end position="81"/>
    </location>
</feature>
<evidence type="ECO:0000256" key="1">
    <source>
        <dbReference type="SAM" id="Coils"/>
    </source>
</evidence>
<feature type="compositionally biased region" description="Basic and acidic residues" evidence="2">
    <location>
        <begin position="17"/>
        <end position="30"/>
    </location>
</feature>
<feature type="compositionally biased region" description="Polar residues" evidence="2">
    <location>
        <begin position="1"/>
        <end position="13"/>
    </location>
</feature>
<sequence>MDNTQSPRTSPPTSYRYRLDDRTLPHDLRESPSGQRPLQGLASGGGPNQRTSPNAQQEDHRSNDKERQSGEDFGSRNPNAVSVFIPHAPLFKKFDSLENPAESSPHMASSPLSQRQVLGNGMSQGAKPLRPSEETQNFRDNYSHGSPRPTYQRYEPDRQYRANTTPMQSSSSQEPHPTPRAVPVRKASLARGSQDAMLRTQGTRLTRESSDRSMNGYRLRDSDNTMGSSSKYAANARPLHPDNFAKSTNSSNSFDSKESDVPIPDRLGGLNGSASQLSNRRQESNAFRRSPDDDDQRLQLPGPNRGSLGTISTANTDVDDKSPSLKPVDGDVGDSANTLDPRMGDDGRFGSIKPSPEPGAGTGQRYPQPLSALRTPPSSSTSFSPPVGRPDPRSLHAEGYPSPKSLPRGASMQSSAATSISSKTQSRDLTHADEDSRMQQSGTLQASRSVPPSDISLEDSPTLRRESTVIATPTLRSASLNAITTSDNRAGPSFSSTPISHQEQQSINQEDVPLPRSTPPPPRKEDDSSAYAEDNSALNPNSLRGLRPGDAFRILPPEVCHELITRAVGVSREFGVLSESNVKDTLDELNQLNARIRTLEAQYAKESRILHSVTNLMKMQDPNGGVMREKSKSKSKDRNISTSSFGSLRDSSASRKRSIKAYKDAAEEVEASAATVRSLALELWQANARLCEIQRRFLEHTGGVLNVGMRRLDEGNKQLMERAERAERAELAAKNGGGGLPTPPSSAPPIQEGTVSNLVARVKMPPTIHAHNQSFDPWLEEATDTIYIPTFDISKLPPVDETTNPQSLLTRIKLLETTVSRANDRLVRQGVALEWQRKRPAPASQESEFKPSLDRLIELVESPGEPQSSISQQLDRVYSQACLWKAKAEAPSNADDEQLSSLKATITDLESLLKQKQSNLDMAQSRSKALEHDLEDREKELYTSDERLDEYRKALQEKDEEMDNLRIELAELRSNRRANTVSTFIGDYYLDDEE</sequence>
<feature type="compositionally biased region" description="Basic and acidic residues" evidence="2">
    <location>
        <begin position="627"/>
        <end position="639"/>
    </location>
</feature>
<evidence type="ECO:0000256" key="2">
    <source>
        <dbReference type="SAM" id="MobiDB-lite"/>
    </source>
</evidence>
<evidence type="ECO:0000259" key="3">
    <source>
        <dbReference type="Pfam" id="PF15456"/>
    </source>
</evidence>
<feature type="compositionally biased region" description="Polar residues" evidence="2">
    <location>
        <begin position="272"/>
        <end position="287"/>
    </location>
</feature>
<feature type="compositionally biased region" description="Basic and acidic residues" evidence="2">
    <location>
        <begin position="57"/>
        <end position="74"/>
    </location>
</feature>
<dbReference type="EMBL" id="MVBO01000099">
    <property type="protein sequence ID" value="OZJ03192.1"/>
    <property type="molecule type" value="Genomic_DNA"/>
</dbReference>
<feature type="compositionally biased region" description="Basic and acidic residues" evidence="2">
    <location>
        <begin position="425"/>
        <end position="437"/>
    </location>
</feature>
<keyword evidence="5" id="KW-1185">Reference proteome</keyword>
<protein>
    <recommendedName>
        <fullName evidence="3">Up-regulated during septation protein 1 domain-containing protein</fullName>
    </recommendedName>
</protein>